<evidence type="ECO:0000313" key="1">
    <source>
        <dbReference type="EMBL" id="AKF03516.1"/>
    </source>
</evidence>
<gene>
    <name evidence="1" type="ORF">DB32_000665</name>
</gene>
<name>A0A0F6YFE1_9BACT</name>
<organism evidence="1 2">
    <name type="scientific">Sandaracinus amylolyticus</name>
    <dbReference type="NCBI Taxonomy" id="927083"/>
    <lineage>
        <taxon>Bacteria</taxon>
        <taxon>Pseudomonadati</taxon>
        <taxon>Myxococcota</taxon>
        <taxon>Polyangia</taxon>
        <taxon>Polyangiales</taxon>
        <taxon>Sandaracinaceae</taxon>
        <taxon>Sandaracinus</taxon>
    </lineage>
</organism>
<dbReference type="EMBL" id="CP011125">
    <property type="protein sequence ID" value="AKF03516.1"/>
    <property type="molecule type" value="Genomic_DNA"/>
</dbReference>
<proteinExistence type="predicted"/>
<accession>A0A0F6YFE1</accession>
<dbReference type="OrthoDB" id="338827at2"/>
<dbReference type="KEGG" id="samy:DB32_000665"/>
<dbReference type="Proteomes" id="UP000034883">
    <property type="component" value="Chromosome"/>
</dbReference>
<keyword evidence="2" id="KW-1185">Reference proteome</keyword>
<protein>
    <recommendedName>
        <fullName evidence="3">Cytochrome c domain-containing protein</fullName>
    </recommendedName>
</protein>
<sequence length="295" mass="32147">MLSETGLYDDVAAATLAPGVMPFRVRFELWADGAEKQRWIYLPPGTRIDTRDPDVWVFPIGTRVWKEFRVDGVRVETRFLHKVEADRWENVAYVWRADGSDADARPEGATDVLGTPHDVPAIDDCFTCHRGAIDGLNGVGAIQLATGAPDDFLVQLEAAALVTDPIAPRPAIPGTELEQSALGYLHANCGHCHDSAHPLSRFRALRLRIPVGLVDPLDAPAVRTTVGAEMHHDADGTTIAVVPGDPLSSQLYVRMLHRGDEWDMPPGPTDASDFVDEAGAELVRAWIEGLPATRP</sequence>
<evidence type="ECO:0008006" key="3">
    <source>
        <dbReference type="Google" id="ProtNLM"/>
    </source>
</evidence>
<dbReference type="AlphaFoldDB" id="A0A0F6YFE1"/>
<evidence type="ECO:0000313" key="2">
    <source>
        <dbReference type="Proteomes" id="UP000034883"/>
    </source>
</evidence>
<dbReference type="STRING" id="927083.DB32_000665"/>
<reference evidence="1 2" key="1">
    <citation type="submission" date="2015-03" db="EMBL/GenBank/DDBJ databases">
        <title>Genome assembly of Sandaracinus amylolyticus DSM 53668.</title>
        <authorList>
            <person name="Sharma G."/>
            <person name="Subramanian S."/>
        </authorList>
    </citation>
    <scope>NUCLEOTIDE SEQUENCE [LARGE SCALE GENOMIC DNA]</scope>
    <source>
        <strain evidence="1 2">DSM 53668</strain>
    </source>
</reference>